<proteinExistence type="predicted"/>
<dbReference type="SUPFAM" id="SSF52833">
    <property type="entry name" value="Thioredoxin-like"/>
    <property type="match status" value="1"/>
</dbReference>
<dbReference type="Gene3D" id="1.20.1050.10">
    <property type="match status" value="1"/>
</dbReference>
<dbReference type="Proteomes" id="UP001157138">
    <property type="component" value="Unassembled WGS sequence"/>
</dbReference>
<dbReference type="EMBL" id="BSPW01000082">
    <property type="protein sequence ID" value="GLT19687.1"/>
    <property type="molecule type" value="Genomic_DNA"/>
</dbReference>
<organism evidence="2 3">
    <name type="scientific">Vibrio zhanjiangensis</name>
    <dbReference type="NCBI Taxonomy" id="1046128"/>
    <lineage>
        <taxon>Bacteria</taxon>
        <taxon>Pseudomonadati</taxon>
        <taxon>Pseudomonadota</taxon>
        <taxon>Gammaproteobacteria</taxon>
        <taxon>Vibrionales</taxon>
        <taxon>Vibrionaceae</taxon>
        <taxon>Vibrio</taxon>
    </lineage>
</organism>
<dbReference type="CDD" id="cd03194">
    <property type="entry name" value="GST_C_3"/>
    <property type="match status" value="1"/>
</dbReference>
<comment type="caution">
    <text evidence="2">The sequence shown here is derived from an EMBL/GenBank/DDBJ whole genome shotgun (WGS) entry which is preliminary data.</text>
</comment>
<name>A0ABQ6F2G4_9VIBR</name>
<evidence type="ECO:0000313" key="3">
    <source>
        <dbReference type="Proteomes" id="UP001157138"/>
    </source>
</evidence>
<dbReference type="InterPro" id="IPR036249">
    <property type="entry name" value="Thioredoxin-like_sf"/>
</dbReference>
<accession>A0ABQ6F2G4</accession>
<dbReference type="PROSITE" id="PS50404">
    <property type="entry name" value="GST_NTER"/>
    <property type="match status" value="1"/>
</dbReference>
<evidence type="ECO:0000313" key="2">
    <source>
        <dbReference type="EMBL" id="GLT19687.1"/>
    </source>
</evidence>
<gene>
    <name evidence="2" type="ORF">GCM10007938_34700</name>
</gene>
<dbReference type="SUPFAM" id="SSF47616">
    <property type="entry name" value="GST C-terminal domain-like"/>
    <property type="match status" value="1"/>
</dbReference>
<reference evidence="3" key="1">
    <citation type="journal article" date="2019" name="Int. J. Syst. Evol. Microbiol.">
        <title>The Global Catalogue of Microorganisms (GCM) 10K type strain sequencing project: providing services to taxonomists for standard genome sequencing and annotation.</title>
        <authorList>
            <consortium name="The Broad Institute Genomics Platform"/>
            <consortium name="The Broad Institute Genome Sequencing Center for Infectious Disease"/>
            <person name="Wu L."/>
            <person name="Ma J."/>
        </authorList>
    </citation>
    <scope>NUCLEOTIDE SEQUENCE [LARGE SCALE GENOMIC DNA]</scope>
    <source>
        <strain evidence="3">NBRC 108723</strain>
    </source>
</reference>
<dbReference type="Pfam" id="PF13409">
    <property type="entry name" value="GST_N_2"/>
    <property type="match status" value="1"/>
</dbReference>
<dbReference type="PANTHER" id="PTHR42673:SF4">
    <property type="entry name" value="MALEYLACETOACETATE ISOMERASE"/>
    <property type="match status" value="1"/>
</dbReference>
<dbReference type="CDD" id="cd03043">
    <property type="entry name" value="GST_N_1"/>
    <property type="match status" value="1"/>
</dbReference>
<dbReference type="InterPro" id="IPR004045">
    <property type="entry name" value="Glutathione_S-Trfase_N"/>
</dbReference>
<dbReference type="RefSeq" id="WP_284193525.1">
    <property type="nucleotide sequence ID" value="NZ_BSPW01000082.1"/>
</dbReference>
<keyword evidence="3" id="KW-1185">Reference proteome</keyword>
<dbReference type="Gene3D" id="3.40.30.10">
    <property type="entry name" value="Glutaredoxin"/>
    <property type="match status" value="1"/>
</dbReference>
<feature type="domain" description="GST N-terminal" evidence="1">
    <location>
        <begin position="1"/>
        <end position="81"/>
    </location>
</feature>
<dbReference type="PANTHER" id="PTHR42673">
    <property type="entry name" value="MALEYLACETOACETATE ISOMERASE"/>
    <property type="match status" value="1"/>
</dbReference>
<evidence type="ECO:0000259" key="1">
    <source>
        <dbReference type="PROSITE" id="PS50404"/>
    </source>
</evidence>
<sequence>MQLFIGNQNYSTWSLRAWLIFAQFDLDVEVIKLKLCSDEFYKTLADITPTAQVPTLVNDDVTVWDSLAILEYVNETFLNGRAWPSDLVERAKARALACEMHSGFLDLRNELPMNIRARRKVTLSQGALMDVARIDAIWSEQEERYPGEWLFGEWSIADAMYAPVALRCLTYGIELSERARAYQQKVLASESLRQWLQEASLENDIVAKDEAGEVV</sequence>
<dbReference type="InterPro" id="IPR036282">
    <property type="entry name" value="Glutathione-S-Trfase_C_sf"/>
</dbReference>
<protein>
    <submittedName>
        <fullName evidence="2">Glutathione S-transferase</fullName>
    </submittedName>
</protein>